<reference evidence="3 5" key="2">
    <citation type="submission" date="2023-11" db="EMBL/GenBank/DDBJ databases">
        <title>MicrobeMod: A computational toolkit for identifying prokaryotic methylation and restriction-modification with nanopore sequencing.</title>
        <authorList>
            <person name="Crits-Christoph A."/>
            <person name="Kang S.C."/>
            <person name="Lee H."/>
            <person name="Ostrov N."/>
        </authorList>
    </citation>
    <scope>NUCLEOTIDE SEQUENCE [LARGE SCALE GENOMIC DNA]</scope>
    <source>
        <strain evidence="3 5">ATCC 23090</strain>
    </source>
</reference>
<name>A0A1K1MR63_9BACT</name>
<evidence type="ECO:0000259" key="1">
    <source>
        <dbReference type="Pfam" id="PF00027"/>
    </source>
</evidence>
<dbReference type="STRING" id="1004.SAMN05661012_00810"/>
<evidence type="ECO:0000313" key="2">
    <source>
        <dbReference type="EMBL" id="SFW25561.1"/>
    </source>
</evidence>
<feature type="domain" description="Cyclic nucleotide-binding" evidence="1">
    <location>
        <begin position="29"/>
        <end position="115"/>
    </location>
</feature>
<keyword evidence="2" id="KW-0808">Transferase</keyword>
<dbReference type="EMBL" id="FPIZ01000002">
    <property type="protein sequence ID" value="SFW25561.1"/>
    <property type="molecule type" value="Genomic_DNA"/>
</dbReference>
<evidence type="ECO:0000313" key="5">
    <source>
        <dbReference type="Proteomes" id="UP001326715"/>
    </source>
</evidence>
<evidence type="ECO:0000313" key="3">
    <source>
        <dbReference type="EMBL" id="WQG91463.1"/>
    </source>
</evidence>
<dbReference type="InterPro" id="IPR018490">
    <property type="entry name" value="cNMP-bd_dom_sf"/>
</dbReference>
<dbReference type="Pfam" id="PF00027">
    <property type="entry name" value="cNMP_binding"/>
    <property type="match status" value="1"/>
</dbReference>
<dbReference type="SUPFAM" id="SSF51206">
    <property type="entry name" value="cAMP-binding domain-like"/>
    <property type="match status" value="1"/>
</dbReference>
<evidence type="ECO:0000313" key="4">
    <source>
        <dbReference type="Proteomes" id="UP000183788"/>
    </source>
</evidence>
<keyword evidence="5" id="KW-1185">Reference proteome</keyword>
<dbReference type="InterPro" id="IPR000595">
    <property type="entry name" value="cNMP-bd_dom"/>
</dbReference>
<gene>
    <name evidence="2" type="ORF">SAMN05661012_00810</name>
    <name evidence="3" type="ORF">SR876_08120</name>
</gene>
<protein>
    <submittedName>
        <fullName evidence="3">Crp/Fnr family transcriptional regulator</fullName>
    </submittedName>
    <submittedName>
        <fullName evidence="2">cAMP-binding domain of CRP or a regulatory subunit of cAMP-dependent protein kinases</fullName>
    </submittedName>
</protein>
<dbReference type="AlphaFoldDB" id="A0A1K1MR63"/>
<accession>A0A1K1MR63</accession>
<reference evidence="2 4" key="1">
    <citation type="submission" date="2016-11" db="EMBL/GenBank/DDBJ databases">
        <authorList>
            <person name="Jaros S."/>
            <person name="Januszkiewicz K."/>
            <person name="Wedrychowicz H."/>
        </authorList>
    </citation>
    <scope>NUCLEOTIDE SEQUENCE [LARGE SCALE GENOMIC DNA]</scope>
    <source>
        <strain evidence="2 4">DSM 784</strain>
    </source>
</reference>
<dbReference type="EMBL" id="CP140154">
    <property type="protein sequence ID" value="WQG91463.1"/>
    <property type="molecule type" value="Genomic_DNA"/>
</dbReference>
<proteinExistence type="predicted"/>
<dbReference type="Proteomes" id="UP000183788">
    <property type="component" value="Unassembled WGS sequence"/>
</dbReference>
<sequence>MMTLTDIIHRIHPIPAAAVAKLLGIAEVVSFQKYHLLFRADKIDHDLYFIKKGIVRAFTEKDDTSITFFFGMEGDPVLSMKSYVSREKSYEDIELLEDSDLYQFDGAALEALYNEDLYIANWGRKLAEKELAKTEERLIARQFRTASERYGDLMQDTPELLRRVSLGHIASYLGITQVSLSRIRTKQ</sequence>
<dbReference type="InterPro" id="IPR014710">
    <property type="entry name" value="RmlC-like_jellyroll"/>
</dbReference>
<keyword evidence="2" id="KW-0418">Kinase</keyword>
<organism evidence="2 4">
    <name type="scientific">Chitinophaga sancti</name>
    <dbReference type="NCBI Taxonomy" id="1004"/>
    <lineage>
        <taxon>Bacteria</taxon>
        <taxon>Pseudomonadati</taxon>
        <taxon>Bacteroidota</taxon>
        <taxon>Chitinophagia</taxon>
        <taxon>Chitinophagales</taxon>
        <taxon>Chitinophagaceae</taxon>
        <taxon>Chitinophaga</taxon>
    </lineage>
</organism>
<dbReference type="Gene3D" id="2.60.120.10">
    <property type="entry name" value="Jelly Rolls"/>
    <property type="match status" value="1"/>
</dbReference>
<dbReference type="GO" id="GO:0016301">
    <property type="term" value="F:kinase activity"/>
    <property type="evidence" value="ECO:0007669"/>
    <property type="project" value="UniProtKB-KW"/>
</dbReference>
<dbReference type="Proteomes" id="UP001326715">
    <property type="component" value="Chromosome"/>
</dbReference>
<dbReference type="RefSeq" id="WP_245801712.1">
    <property type="nucleotide sequence ID" value="NZ_CBHWAX010000050.1"/>
</dbReference>